<evidence type="ECO:0000313" key="3">
    <source>
        <dbReference type="Proteomes" id="UP000054279"/>
    </source>
</evidence>
<keyword evidence="3" id="KW-1185">Reference proteome</keyword>
<evidence type="ECO:0000313" key="2">
    <source>
        <dbReference type="EMBL" id="KIJ43283.1"/>
    </source>
</evidence>
<dbReference type="InterPro" id="IPR011990">
    <property type="entry name" value="TPR-like_helical_dom_sf"/>
</dbReference>
<dbReference type="EMBL" id="KN837124">
    <property type="protein sequence ID" value="KIJ43283.1"/>
    <property type="molecule type" value="Genomic_DNA"/>
</dbReference>
<reference evidence="2 3" key="1">
    <citation type="submission" date="2014-06" db="EMBL/GenBank/DDBJ databases">
        <title>Evolutionary Origins and Diversification of the Mycorrhizal Mutualists.</title>
        <authorList>
            <consortium name="DOE Joint Genome Institute"/>
            <consortium name="Mycorrhizal Genomics Consortium"/>
            <person name="Kohler A."/>
            <person name="Kuo A."/>
            <person name="Nagy L.G."/>
            <person name="Floudas D."/>
            <person name="Copeland A."/>
            <person name="Barry K.W."/>
            <person name="Cichocki N."/>
            <person name="Veneault-Fourrey C."/>
            <person name="LaButti K."/>
            <person name="Lindquist E.A."/>
            <person name="Lipzen A."/>
            <person name="Lundell T."/>
            <person name="Morin E."/>
            <person name="Murat C."/>
            <person name="Riley R."/>
            <person name="Ohm R."/>
            <person name="Sun H."/>
            <person name="Tunlid A."/>
            <person name="Henrissat B."/>
            <person name="Grigoriev I.V."/>
            <person name="Hibbett D.S."/>
            <person name="Martin F."/>
        </authorList>
    </citation>
    <scope>NUCLEOTIDE SEQUENCE [LARGE SCALE GENOMIC DNA]</scope>
    <source>
        <strain evidence="2 3">SS14</strain>
    </source>
</reference>
<dbReference type="OrthoDB" id="9991317at2759"/>
<proteinExistence type="predicted"/>
<sequence length="1064" mass="116398">MSSSDTIDLEQIENSALLIGAPPNSTSENPGDGSVITSLSPAHAKLLELHGSLPHSQDDHGNQLDPSDEQQHMLTDLLQATASYMNKHGDFFRDQFEKSGQLADTDEALAAYYQAVELTPDGDADKAQYLMKLGISYSSRFDRLGSPFDNYKGIAAQQEALNLTPDDHPDKARYLNNLGNSFSSRLRGLLTPNGHANVLGELVDIENAIAAQQEAVDLTPNGHPDKAGFLNNLGGSFRYCFDQLGELADIEKAIAAQQKAVNLMLDGHPHRAGCLSNLGNSFCSKFGQFEELVDIENAIAAQLGALGNLIDIEKAIAAQQKAVNITSENHVPKARHLCYLGNALCSRFELVGELVDIDKAITVQQESVSLTPDDHADKAAQLSSLGNSFLSRFDYLGELVDIEKAISMQQEAVNRIPDGHAGRAGFLNNLAVSFLSRFKQLHNLVDNDKAIAAQQEALNLTPDDHPDKPGYLNNLGNSFRYSFEQLHELVDIDKAIATYQEAVNLTPDNHANKAGYLNNLGGAFRQRFAQIADLGDIDKAIAAEQHAVNLTPDGHTLKARYRCYLGNSFYSQYKQLGWLDSSDRSLDALAWASLCSVNGNTSSALEAYSMLLEIIPQHIGSAINAAAALALEWLEEGRSIVWGQILQLQTPPNDLHIKYPVLAEKLHQVTTALERAGTLDTKLSLQDIDSQRSQLTAEQEAQRNHTLAAEYGRLLKQIRNLDGFNDFLQPKKLAELVHAANNGPVVIINVHETRCDALILHSYNTLEPIIHVLLQEFSNEKAEMLSSKMNSILKTSGSRKLVIAAAETQSSAEILQSILGNLWSWVVQPIALKIKDILLNVIGDSMPHITWCATGPLAFLPLHAAGTYGPEEKMKIYDYAVSSYSPALSTLLRPPPRYVEALPKVLIVSQSKTPGQIPLYGTLMEVEAVLKYASAENSLHLNAEHATVTKVLEELGQNEWVHLACHGIQNTQDPLKNAFALYDGNLELQSLMRTSFNNAQLAFLSACQTATGDEKLPEEAVHLAAGMLTAGFPSVVGAMWEIRDKDVPVIAGFDYLKKNLHNFP</sequence>
<gene>
    <name evidence="2" type="ORF">M422DRAFT_253489</name>
</gene>
<dbReference type="Pfam" id="PF12770">
    <property type="entry name" value="CHAT"/>
    <property type="match status" value="1"/>
</dbReference>
<dbReference type="PANTHER" id="PTHR19959">
    <property type="entry name" value="KINESIN LIGHT CHAIN"/>
    <property type="match status" value="1"/>
</dbReference>
<dbReference type="Gene3D" id="1.25.40.10">
    <property type="entry name" value="Tetratricopeptide repeat domain"/>
    <property type="match status" value="4"/>
</dbReference>
<organism evidence="2 3">
    <name type="scientific">Sphaerobolus stellatus (strain SS14)</name>
    <dbReference type="NCBI Taxonomy" id="990650"/>
    <lineage>
        <taxon>Eukaryota</taxon>
        <taxon>Fungi</taxon>
        <taxon>Dikarya</taxon>
        <taxon>Basidiomycota</taxon>
        <taxon>Agaricomycotina</taxon>
        <taxon>Agaricomycetes</taxon>
        <taxon>Phallomycetidae</taxon>
        <taxon>Geastrales</taxon>
        <taxon>Sphaerobolaceae</taxon>
        <taxon>Sphaerobolus</taxon>
    </lineage>
</organism>
<dbReference type="InterPro" id="IPR024983">
    <property type="entry name" value="CHAT_dom"/>
</dbReference>
<name>A0A0C9UJQ6_SPHS4</name>
<dbReference type="PANTHER" id="PTHR19959:SF119">
    <property type="entry name" value="FUNGAL LIPASE-LIKE DOMAIN-CONTAINING PROTEIN"/>
    <property type="match status" value="1"/>
</dbReference>
<dbReference type="HOGENOM" id="CLU_001305_0_1_1"/>
<evidence type="ECO:0000259" key="1">
    <source>
        <dbReference type="Pfam" id="PF12770"/>
    </source>
</evidence>
<accession>A0A0C9UJQ6</accession>
<feature type="domain" description="CHAT" evidence="1">
    <location>
        <begin position="818"/>
        <end position="1045"/>
    </location>
</feature>
<protein>
    <recommendedName>
        <fullName evidence="1">CHAT domain-containing protein</fullName>
    </recommendedName>
</protein>
<dbReference type="SUPFAM" id="SSF48452">
    <property type="entry name" value="TPR-like"/>
    <property type="match status" value="2"/>
</dbReference>
<dbReference type="Proteomes" id="UP000054279">
    <property type="component" value="Unassembled WGS sequence"/>
</dbReference>
<dbReference type="AlphaFoldDB" id="A0A0C9UJQ6"/>